<dbReference type="EMBL" id="CAQQ02379595">
    <property type="status" value="NOT_ANNOTATED_CDS"/>
    <property type="molecule type" value="Genomic_DNA"/>
</dbReference>
<dbReference type="EMBL" id="CAQQ02379596">
    <property type="status" value="NOT_ANNOTATED_CDS"/>
    <property type="molecule type" value="Genomic_DNA"/>
</dbReference>
<keyword evidence="2" id="KW-1185">Reference proteome</keyword>
<protein>
    <recommendedName>
        <fullName evidence="3">Reverse transcriptase domain-containing protein</fullName>
    </recommendedName>
</protein>
<reference evidence="2" key="1">
    <citation type="submission" date="2013-02" db="EMBL/GenBank/DDBJ databases">
        <authorList>
            <person name="Hughes D."/>
        </authorList>
    </citation>
    <scope>NUCLEOTIDE SEQUENCE</scope>
    <source>
        <strain>Durham</strain>
        <strain evidence="2">NC isolate 2 -- Noor lab</strain>
    </source>
</reference>
<dbReference type="EnsemblMetazoa" id="MESCA011010-RA">
    <property type="protein sequence ID" value="MESCA011010-PA"/>
    <property type="gene ID" value="MESCA011010"/>
</dbReference>
<evidence type="ECO:0000313" key="2">
    <source>
        <dbReference type="Proteomes" id="UP000015102"/>
    </source>
</evidence>
<reference evidence="1" key="2">
    <citation type="submission" date="2015-06" db="UniProtKB">
        <authorList>
            <consortium name="EnsemblMetazoa"/>
        </authorList>
    </citation>
    <scope>IDENTIFICATION</scope>
</reference>
<evidence type="ECO:0000313" key="1">
    <source>
        <dbReference type="EnsemblMetazoa" id="MESCA011010-PA"/>
    </source>
</evidence>
<dbReference type="Proteomes" id="UP000015102">
    <property type="component" value="Unassembled WGS sequence"/>
</dbReference>
<dbReference type="AlphaFoldDB" id="T1H412"/>
<organism evidence="1 2">
    <name type="scientific">Megaselia scalaris</name>
    <name type="common">Humpbacked fly</name>
    <name type="synonym">Phora scalaris</name>
    <dbReference type="NCBI Taxonomy" id="36166"/>
    <lineage>
        <taxon>Eukaryota</taxon>
        <taxon>Metazoa</taxon>
        <taxon>Ecdysozoa</taxon>
        <taxon>Arthropoda</taxon>
        <taxon>Hexapoda</taxon>
        <taxon>Insecta</taxon>
        <taxon>Pterygota</taxon>
        <taxon>Neoptera</taxon>
        <taxon>Endopterygota</taxon>
        <taxon>Diptera</taxon>
        <taxon>Brachycera</taxon>
        <taxon>Muscomorpha</taxon>
        <taxon>Platypezoidea</taxon>
        <taxon>Phoridae</taxon>
        <taxon>Megaseliini</taxon>
        <taxon>Megaselia</taxon>
    </lineage>
</organism>
<accession>T1H412</accession>
<sequence length="137" mass="15579">LAGFLVHRIKRSTQSTISRKQLDFAISLNPHDSVTQATEARMKSTFFLIKQLILCLLQKYIQKHDLNVANINTSNIIYTKYNQMLGYADDLDVIGITTRDVANSFLATIKWTKVLLSSRKEASHRRLGENVTIQGQI</sequence>
<dbReference type="HOGENOM" id="CLU_1870271_0_0_1"/>
<proteinExistence type="predicted"/>
<name>T1H412_MEGSC</name>
<evidence type="ECO:0008006" key="3">
    <source>
        <dbReference type="Google" id="ProtNLM"/>
    </source>
</evidence>